<dbReference type="Gene3D" id="1.10.287.70">
    <property type="match status" value="1"/>
</dbReference>
<keyword evidence="10 11" id="KW-0407">Ion channel</keyword>
<feature type="domain" description="Potassium channel inwardly rectifying transmembrane" evidence="13">
    <location>
        <begin position="77"/>
        <end position="218"/>
    </location>
</feature>
<dbReference type="Gene3D" id="2.60.40.1400">
    <property type="entry name" value="G protein-activated inward rectifier potassium channel 1"/>
    <property type="match status" value="1"/>
</dbReference>
<dbReference type="PANTHER" id="PTHR11767">
    <property type="entry name" value="INWARD RECTIFIER POTASSIUM CHANNEL"/>
    <property type="match status" value="1"/>
</dbReference>
<accession>A0AAD4R844</accession>
<keyword evidence="4 11" id="KW-0812">Transmembrane</keyword>
<feature type="transmembrane region" description="Helical" evidence="12">
    <location>
        <begin position="113"/>
        <end position="135"/>
    </location>
</feature>
<evidence type="ECO:0000256" key="3">
    <source>
        <dbReference type="ARBA" id="ARBA00022538"/>
    </source>
</evidence>
<dbReference type="GO" id="GO:0034702">
    <property type="term" value="C:monoatomic ion channel complex"/>
    <property type="evidence" value="ECO:0007669"/>
    <property type="project" value="UniProtKB-KW"/>
</dbReference>
<evidence type="ECO:0000259" key="14">
    <source>
        <dbReference type="Pfam" id="PF17655"/>
    </source>
</evidence>
<keyword evidence="8 11" id="KW-0406">Ion transport</keyword>
<keyword evidence="3 11" id="KW-0633">Potassium transport</keyword>
<proteinExistence type="inferred from homology"/>
<evidence type="ECO:0000256" key="2">
    <source>
        <dbReference type="ARBA" id="ARBA00022448"/>
    </source>
</evidence>
<protein>
    <submittedName>
        <fullName evidence="15">Inward rectifier potassium channel domain-containing protein</fullName>
    </submittedName>
</protein>
<evidence type="ECO:0000256" key="1">
    <source>
        <dbReference type="ARBA" id="ARBA00004141"/>
    </source>
</evidence>
<keyword evidence="7 12" id="KW-1133">Transmembrane helix</keyword>
<name>A0AAD4R844_9BILA</name>
<dbReference type="InterPro" id="IPR040445">
    <property type="entry name" value="Kir_TM"/>
</dbReference>
<dbReference type="GO" id="GO:0005242">
    <property type="term" value="F:inward rectifier potassium channel activity"/>
    <property type="evidence" value="ECO:0007669"/>
    <property type="project" value="InterPro"/>
</dbReference>
<comment type="subcellular location">
    <subcellularLocation>
        <location evidence="1 11">Membrane</location>
        <topology evidence="1 11">Multi-pass membrane protein</topology>
    </subcellularLocation>
</comment>
<evidence type="ECO:0000256" key="10">
    <source>
        <dbReference type="ARBA" id="ARBA00023303"/>
    </source>
</evidence>
<dbReference type="Pfam" id="PF01007">
    <property type="entry name" value="IRK"/>
    <property type="match status" value="1"/>
</dbReference>
<feature type="domain" description="Inward rectifier potassium channel C-terminal" evidence="14">
    <location>
        <begin position="264"/>
        <end position="408"/>
    </location>
</feature>
<dbReference type="Proteomes" id="UP001201812">
    <property type="component" value="Unassembled WGS sequence"/>
</dbReference>
<sequence length="511" mass="57199">MSNSAPQQHRHPSVCSAMLKEANHNNNSAVMANRKGVYVSSTPSPPPPPVPLSAKLPLLPGRKLEEGNGKPPRSRLVAKNGSCLIEPIHVPNRFFTLYSNWFHLLIENSWRSILCIFASGFLLSWLFFGALYYFIALWTRSDDPENQSPEHTQCIANVQSFASAFLFSMESQHTIGYGTRYMTEMCPQAYVVLCIQLIIGVLLQTLLAGIVIAKVLRPKKRKQEMRFSRRAVIGWSLIDEETDPNSKAFDGASVGEKPPAYPILMIRLADIQHRLYLAESHVKLYMATTKINSRGEKELLGVKDMNVGYDNGTDRVLLLWPVIIRHIIDEDSPFFGMTPEKMRNATDFELIMTVEGIVEATGMTFQARTSYLPEEIKWGQRFVPMVTMNESTVKYEVDYGLFDATEPCSLNADYFLMHGDSLGGYTSTQQNELLNTGDIMQNRRLSTQIGDVNSDDHIPTGGDINHVEGEPEALITDDRPLLLQNALNASANNHSGIPHHLHHHRAGSGFA</sequence>
<keyword evidence="9 12" id="KW-0472">Membrane</keyword>
<evidence type="ECO:0000256" key="5">
    <source>
        <dbReference type="ARBA" id="ARBA00022882"/>
    </source>
</evidence>
<dbReference type="InterPro" id="IPR041647">
    <property type="entry name" value="IRK_C"/>
</dbReference>
<keyword evidence="16" id="KW-1185">Reference proteome</keyword>
<dbReference type="Pfam" id="PF17655">
    <property type="entry name" value="IRK_C"/>
    <property type="match status" value="1"/>
</dbReference>
<dbReference type="PRINTS" id="PR01320">
    <property type="entry name" value="KIRCHANNEL"/>
</dbReference>
<organism evidence="15 16">
    <name type="scientific">Ditylenchus destructor</name>
    <dbReference type="NCBI Taxonomy" id="166010"/>
    <lineage>
        <taxon>Eukaryota</taxon>
        <taxon>Metazoa</taxon>
        <taxon>Ecdysozoa</taxon>
        <taxon>Nematoda</taxon>
        <taxon>Chromadorea</taxon>
        <taxon>Rhabditida</taxon>
        <taxon>Tylenchina</taxon>
        <taxon>Tylenchomorpha</taxon>
        <taxon>Sphaerularioidea</taxon>
        <taxon>Anguinidae</taxon>
        <taxon>Anguininae</taxon>
        <taxon>Ditylenchus</taxon>
    </lineage>
</organism>
<evidence type="ECO:0000256" key="11">
    <source>
        <dbReference type="RuleBase" id="RU003822"/>
    </source>
</evidence>
<dbReference type="PANTHER" id="PTHR11767:SF61">
    <property type="entry name" value="IRK_C DOMAIN-CONTAINING PROTEIN"/>
    <property type="match status" value="1"/>
</dbReference>
<evidence type="ECO:0000256" key="7">
    <source>
        <dbReference type="ARBA" id="ARBA00022989"/>
    </source>
</evidence>
<dbReference type="GO" id="GO:1990573">
    <property type="term" value="P:potassium ion import across plasma membrane"/>
    <property type="evidence" value="ECO:0007669"/>
    <property type="project" value="TreeGrafter"/>
</dbReference>
<dbReference type="GO" id="GO:0005886">
    <property type="term" value="C:plasma membrane"/>
    <property type="evidence" value="ECO:0007669"/>
    <property type="project" value="TreeGrafter"/>
</dbReference>
<dbReference type="InterPro" id="IPR016449">
    <property type="entry name" value="K_chnl_inward-rec_Kir"/>
</dbReference>
<dbReference type="SUPFAM" id="SSF81296">
    <property type="entry name" value="E set domains"/>
    <property type="match status" value="1"/>
</dbReference>
<gene>
    <name evidence="15" type="ORF">DdX_03586</name>
</gene>
<evidence type="ECO:0000256" key="6">
    <source>
        <dbReference type="ARBA" id="ARBA00022958"/>
    </source>
</evidence>
<dbReference type="InterPro" id="IPR014756">
    <property type="entry name" value="Ig_E-set"/>
</dbReference>
<feature type="transmembrane region" description="Helical" evidence="12">
    <location>
        <begin position="189"/>
        <end position="216"/>
    </location>
</feature>
<evidence type="ECO:0000256" key="12">
    <source>
        <dbReference type="SAM" id="Phobius"/>
    </source>
</evidence>
<evidence type="ECO:0000313" key="15">
    <source>
        <dbReference type="EMBL" id="KAI1723427.1"/>
    </source>
</evidence>
<dbReference type="SUPFAM" id="SSF81324">
    <property type="entry name" value="Voltage-gated potassium channels"/>
    <property type="match status" value="1"/>
</dbReference>
<dbReference type="AlphaFoldDB" id="A0AAD4R844"/>
<reference evidence="15" key="1">
    <citation type="submission" date="2022-01" db="EMBL/GenBank/DDBJ databases">
        <title>Genome Sequence Resource for Two Populations of Ditylenchus destructor, the Migratory Endoparasitic Phytonematode.</title>
        <authorList>
            <person name="Zhang H."/>
            <person name="Lin R."/>
            <person name="Xie B."/>
        </authorList>
    </citation>
    <scope>NUCLEOTIDE SEQUENCE</scope>
    <source>
        <strain evidence="15">BazhouSP</strain>
    </source>
</reference>
<comment type="caution">
    <text evidence="15">The sequence shown here is derived from an EMBL/GenBank/DDBJ whole genome shotgun (WGS) entry which is preliminary data.</text>
</comment>
<evidence type="ECO:0000256" key="8">
    <source>
        <dbReference type="ARBA" id="ARBA00023065"/>
    </source>
</evidence>
<evidence type="ECO:0000256" key="9">
    <source>
        <dbReference type="ARBA" id="ARBA00023136"/>
    </source>
</evidence>
<evidence type="ECO:0000256" key="4">
    <source>
        <dbReference type="ARBA" id="ARBA00022692"/>
    </source>
</evidence>
<keyword evidence="6 11" id="KW-0630">Potassium</keyword>
<keyword evidence="2 11" id="KW-0813">Transport</keyword>
<keyword evidence="5 11" id="KW-0851">Voltage-gated channel</keyword>
<comment type="similarity">
    <text evidence="11">Belongs to the inward rectifier-type potassium channel (TC 1.A.2.1) family.</text>
</comment>
<dbReference type="EMBL" id="JAKKPZ010000003">
    <property type="protein sequence ID" value="KAI1723427.1"/>
    <property type="molecule type" value="Genomic_DNA"/>
</dbReference>
<dbReference type="GO" id="GO:0034765">
    <property type="term" value="P:regulation of monoatomic ion transmembrane transport"/>
    <property type="evidence" value="ECO:0007669"/>
    <property type="project" value="TreeGrafter"/>
</dbReference>
<evidence type="ECO:0000259" key="13">
    <source>
        <dbReference type="Pfam" id="PF01007"/>
    </source>
</evidence>
<dbReference type="InterPro" id="IPR013518">
    <property type="entry name" value="K_chnl_inward-rec_Kir_cyto"/>
</dbReference>
<evidence type="ECO:0000313" key="16">
    <source>
        <dbReference type="Proteomes" id="UP001201812"/>
    </source>
</evidence>